<dbReference type="STRING" id="8078.ENSFHEP00000026412"/>
<dbReference type="Proteomes" id="UP000265000">
    <property type="component" value="Unplaced"/>
</dbReference>
<accession>A0A3Q2QIL1</accession>
<dbReference type="AlphaFoldDB" id="A0A3Q2QIL1"/>
<dbReference type="Gene3D" id="3.40.50.300">
    <property type="entry name" value="P-loop containing nucleotide triphosphate hydrolases"/>
    <property type="match status" value="1"/>
</dbReference>
<sequence>MFQRETDQKFYPFVINDMIGLDSAGRRNRNIHVKDIKEAMSGHIKDGYTFNPECKILNEDRHFQDCPTDNDKVHVLVCVIDATKATHLKPKVVETIQNCRDEAADLGIPHVAIFTKIDEACPMIRKDVTNVYRSKLLKSKIERFSKNVGIPLSSIFPVKNYLTERKLNNDVDVLILNAMRHIVEIGDDFLNKK</sequence>
<name>A0A3Q2QIL1_FUNHE</name>
<reference evidence="1" key="2">
    <citation type="submission" date="2025-09" db="UniProtKB">
        <authorList>
            <consortium name="Ensembl"/>
        </authorList>
    </citation>
    <scope>IDENTIFICATION</scope>
</reference>
<reference evidence="1" key="1">
    <citation type="submission" date="2025-08" db="UniProtKB">
        <authorList>
            <consortium name="Ensembl"/>
        </authorList>
    </citation>
    <scope>IDENTIFICATION</scope>
</reference>
<dbReference type="PANTHER" id="PTHR14241:SF1">
    <property type="entry name" value="INTERFERON-INDUCED PROTEIN 44-RELATED"/>
    <property type="match status" value="1"/>
</dbReference>
<evidence type="ECO:0000313" key="2">
    <source>
        <dbReference type="Proteomes" id="UP000265000"/>
    </source>
</evidence>
<dbReference type="GO" id="GO:0006955">
    <property type="term" value="P:immune response"/>
    <property type="evidence" value="ECO:0007669"/>
    <property type="project" value="TreeGrafter"/>
</dbReference>
<keyword evidence="2" id="KW-1185">Reference proteome</keyword>
<organism evidence="1 2">
    <name type="scientific">Fundulus heteroclitus</name>
    <name type="common">Killifish</name>
    <name type="synonym">Mummichog</name>
    <dbReference type="NCBI Taxonomy" id="8078"/>
    <lineage>
        <taxon>Eukaryota</taxon>
        <taxon>Metazoa</taxon>
        <taxon>Chordata</taxon>
        <taxon>Craniata</taxon>
        <taxon>Vertebrata</taxon>
        <taxon>Euteleostomi</taxon>
        <taxon>Actinopterygii</taxon>
        <taxon>Neopterygii</taxon>
        <taxon>Teleostei</taxon>
        <taxon>Neoteleostei</taxon>
        <taxon>Acanthomorphata</taxon>
        <taxon>Ovalentaria</taxon>
        <taxon>Atherinomorphae</taxon>
        <taxon>Cyprinodontiformes</taxon>
        <taxon>Fundulidae</taxon>
        <taxon>Fundulus</taxon>
    </lineage>
</organism>
<protein>
    <submittedName>
        <fullName evidence="1">Interferon-induced protein 44-like</fullName>
    </submittedName>
</protein>
<evidence type="ECO:0000313" key="1">
    <source>
        <dbReference type="Ensembl" id="ENSFHEP00000026412.1"/>
    </source>
</evidence>
<dbReference type="GeneTree" id="ENSGT00940000160560"/>
<dbReference type="PANTHER" id="PTHR14241">
    <property type="entry name" value="INTERFERON-INDUCED PROTEIN 44"/>
    <property type="match status" value="1"/>
</dbReference>
<proteinExistence type="predicted"/>
<dbReference type="InterPro" id="IPR027417">
    <property type="entry name" value="P-loop_NTPase"/>
</dbReference>
<dbReference type="Ensembl" id="ENSFHET00000002775.1">
    <property type="protein sequence ID" value="ENSFHEP00000026412.1"/>
    <property type="gene ID" value="ENSFHEG00000009231.1"/>
</dbReference>